<proteinExistence type="predicted"/>
<protein>
    <submittedName>
        <fullName evidence="1">Genomic scaffold, ProqFM164S01</fullName>
    </submittedName>
</protein>
<reference evidence="1" key="1">
    <citation type="journal article" date="2014" name="Nat. Commun.">
        <title>Multiple recent horizontal transfers of a large genomic region in cheese making fungi.</title>
        <authorList>
            <person name="Cheeseman K."/>
            <person name="Ropars J."/>
            <person name="Renault P."/>
            <person name="Dupont J."/>
            <person name="Gouzy J."/>
            <person name="Branca A."/>
            <person name="Abraham A.L."/>
            <person name="Ceppi M."/>
            <person name="Conseiller E."/>
            <person name="Debuchy R."/>
            <person name="Malagnac F."/>
            <person name="Goarin A."/>
            <person name="Silar P."/>
            <person name="Lacoste S."/>
            <person name="Sallet E."/>
            <person name="Bensimon A."/>
            <person name="Giraud T."/>
            <person name="Brygoo Y."/>
        </authorList>
    </citation>
    <scope>NUCLEOTIDE SEQUENCE [LARGE SCALE GENOMIC DNA]</scope>
    <source>
        <strain evidence="1">FM164</strain>
    </source>
</reference>
<organism evidence="1 2">
    <name type="scientific">Penicillium roqueforti (strain FM164)</name>
    <dbReference type="NCBI Taxonomy" id="1365484"/>
    <lineage>
        <taxon>Eukaryota</taxon>
        <taxon>Fungi</taxon>
        <taxon>Dikarya</taxon>
        <taxon>Ascomycota</taxon>
        <taxon>Pezizomycotina</taxon>
        <taxon>Eurotiomycetes</taxon>
        <taxon>Eurotiomycetidae</taxon>
        <taxon>Eurotiales</taxon>
        <taxon>Aspergillaceae</taxon>
        <taxon>Penicillium</taxon>
    </lineage>
</organism>
<accession>W6PTX0</accession>
<dbReference type="Proteomes" id="UP000030686">
    <property type="component" value="Unassembled WGS sequence"/>
</dbReference>
<keyword evidence="2" id="KW-1185">Reference proteome</keyword>
<evidence type="ECO:0000313" key="1">
    <source>
        <dbReference type="EMBL" id="CDM27663.1"/>
    </source>
</evidence>
<dbReference type="AlphaFoldDB" id="W6PTX0"/>
<evidence type="ECO:0000313" key="2">
    <source>
        <dbReference type="Proteomes" id="UP000030686"/>
    </source>
</evidence>
<dbReference type="EMBL" id="HG792015">
    <property type="protein sequence ID" value="CDM27663.1"/>
    <property type="molecule type" value="Genomic_DNA"/>
</dbReference>
<sequence>MATNASSLVRHENFMRIYLFCSLVSHSRGAAEPWVDWRQRSVYGTHFTPTRRDRPGLPYG</sequence>
<gene>
    <name evidence="1" type="ORF">PROQFM164_S01g001474</name>
</gene>
<name>W6PTX0_PENRF</name>